<gene>
    <name evidence="11" type="ORF">DRW41_04045</name>
</gene>
<dbReference type="AlphaFoldDB" id="A0A3D8GX09"/>
<dbReference type="Pfam" id="PF04290">
    <property type="entry name" value="DctQ"/>
    <property type="match status" value="1"/>
</dbReference>
<dbReference type="GO" id="GO:0015740">
    <property type="term" value="P:C4-dicarboxylate transport"/>
    <property type="evidence" value="ECO:0007669"/>
    <property type="project" value="TreeGrafter"/>
</dbReference>
<dbReference type="InterPro" id="IPR055348">
    <property type="entry name" value="DctQ"/>
</dbReference>
<dbReference type="EMBL" id="QNQT01000001">
    <property type="protein sequence ID" value="RDU38739.1"/>
    <property type="molecule type" value="Genomic_DNA"/>
</dbReference>
<protein>
    <submittedName>
        <fullName evidence="11">TRAP transporter small permease</fullName>
    </submittedName>
</protein>
<keyword evidence="7 9" id="KW-0472">Membrane</keyword>
<comment type="subcellular location">
    <subcellularLocation>
        <location evidence="1">Cell inner membrane</location>
        <topology evidence="1">Multi-pass membrane protein</topology>
    </subcellularLocation>
</comment>
<keyword evidence="2" id="KW-0813">Transport</keyword>
<dbReference type="GO" id="GO:0022857">
    <property type="term" value="F:transmembrane transporter activity"/>
    <property type="evidence" value="ECO:0007669"/>
    <property type="project" value="TreeGrafter"/>
</dbReference>
<feature type="transmembrane region" description="Helical" evidence="9">
    <location>
        <begin position="44"/>
        <end position="66"/>
    </location>
</feature>
<keyword evidence="3" id="KW-1003">Cell membrane</keyword>
<evidence type="ECO:0000313" key="11">
    <source>
        <dbReference type="EMBL" id="RDU38739.1"/>
    </source>
</evidence>
<proteinExistence type="inferred from homology"/>
<keyword evidence="6 9" id="KW-1133">Transmembrane helix</keyword>
<keyword evidence="12" id="KW-1185">Reference proteome</keyword>
<evidence type="ECO:0000256" key="2">
    <source>
        <dbReference type="ARBA" id="ARBA00022448"/>
    </source>
</evidence>
<feature type="transmembrane region" description="Helical" evidence="9">
    <location>
        <begin position="16"/>
        <end position="38"/>
    </location>
</feature>
<evidence type="ECO:0000256" key="3">
    <source>
        <dbReference type="ARBA" id="ARBA00022475"/>
    </source>
</evidence>
<evidence type="ECO:0000256" key="9">
    <source>
        <dbReference type="SAM" id="Phobius"/>
    </source>
</evidence>
<comment type="similarity">
    <text evidence="8">Belongs to the TRAP transporter small permease family.</text>
</comment>
<dbReference type="InterPro" id="IPR007387">
    <property type="entry name" value="TRAP_DctQ"/>
</dbReference>
<dbReference type="PANTHER" id="PTHR35011:SF2">
    <property type="entry name" value="2,3-DIKETO-L-GULONATE TRAP TRANSPORTER SMALL PERMEASE PROTEIN YIAM"/>
    <property type="match status" value="1"/>
</dbReference>
<reference evidence="11 12" key="1">
    <citation type="submission" date="2018-07" db="EMBL/GenBank/DDBJ databases">
        <title>Bacillus sp. YLB-04 draft genome sequence.</title>
        <authorList>
            <person name="Yu L."/>
            <person name="Tang X."/>
        </authorList>
    </citation>
    <scope>NUCLEOTIDE SEQUENCE [LARGE SCALE GENOMIC DNA]</scope>
    <source>
        <strain evidence="11 12">YLB-04</strain>
    </source>
</reference>
<sequence>MAMRGISDIIFKVEKLAVIIIIPVMLLAMVFDIIFRYFVQSPLIWAQELTLYTFVWCSFIGASMSIKTKEAVAVNLLVDKINPKLRNVLIVAGLIVSALFSIFIFYLSINWITNPNILLQKSITTQTPMIFMYICIPISLLFMSIHFLSWFLESLRFTRAGKVIE</sequence>
<evidence type="ECO:0000256" key="8">
    <source>
        <dbReference type="ARBA" id="ARBA00038436"/>
    </source>
</evidence>
<dbReference type="OrthoDB" id="9815614at2"/>
<dbReference type="GO" id="GO:0005886">
    <property type="term" value="C:plasma membrane"/>
    <property type="evidence" value="ECO:0007669"/>
    <property type="project" value="UniProtKB-SubCell"/>
</dbReference>
<comment type="caution">
    <text evidence="11">The sequence shown here is derived from an EMBL/GenBank/DDBJ whole genome shotgun (WGS) entry which is preliminary data.</text>
</comment>
<dbReference type="PANTHER" id="PTHR35011">
    <property type="entry name" value="2,3-DIKETO-L-GULONATE TRAP TRANSPORTER SMALL PERMEASE PROTEIN YIAM"/>
    <property type="match status" value="1"/>
</dbReference>
<feature type="transmembrane region" description="Helical" evidence="9">
    <location>
        <begin position="87"/>
        <end position="109"/>
    </location>
</feature>
<evidence type="ECO:0000256" key="5">
    <source>
        <dbReference type="ARBA" id="ARBA00022692"/>
    </source>
</evidence>
<feature type="transmembrane region" description="Helical" evidence="9">
    <location>
        <begin position="129"/>
        <end position="152"/>
    </location>
</feature>
<keyword evidence="5 9" id="KW-0812">Transmembrane</keyword>
<evidence type="ECO:0000256" key="1">
    <source>
        <dbReference type="ARBA" id="ARBA00004429"/>
    </source>
</evidence>
<organism evidence="11 12">
    <name type="scientific">Neobacillus piezotolerans</name>
    <dbReference type="NCBI Taxonomy" id="2259171"/>
    <lineage>
        <taxon>Bacteria</taxon>
        <taxon>Bacillati</taxon>
        <taxon>Bacillota</taxon>
        <taxon>Bacilli</taxon>
        <taxon>Bacillales</taxon>
        <taxon>Bacillaceae</taxon>
        <taxon>Neobacillus</taxon>
    </lineage>
</organism>
<accession>A0A3D8GX09</accession>
<dbReference type="Proteomes" id="UP000257144">
    <property type="component" value="Unassembled WGS sequence"/>
</dbReference>
<evidence type="ECO:0000256" key="7">
    <source>
        <dbReference type="ARBA" id="ARBA00023136"/>
    </source>
</evidence>
<name>A0A3D8GX09_9BACI</name>
<keyword evidence="4" id="KW-0997">Cell inner membrane</keyword>
<evidence type="ECO:0000259" key="10">
    <source>
        <dbReference type="Pfam" id="PF04290"/>
    </source>
</evidence>
<feature type="domain" description="Tripartite ATP-independent periplasmic transporters DctQ component" evidence="10">
    <location>
        <begin position="25"/>
        <end position="156"/>
    </location>
</feature>
<evidence type="ECO:0000256" key="4">
    <source>
        <dbReference type="ARBA" id="ARBA00022519"/>
    </source>
</evidence>
<evidence type="ECO:0000313" key="12">
    <source>
        <dbReference type="Proteomes" id="UP000257144"/>
    </source>
</evidence>
<evidence type="ECO:0000256" key="6">
    <source>
        <dbReference type="ARBA" id="ARBA00022989"/>
    </source>
</evidence>